<keyword evidence="4" id="KW-1185">Reference proteome</keyword>
<evidence type="ECO:0000313" key="4">
    <source>
        <dbReference type="Proteomes" id="UP000235672"/>
    </source>
</evidence>
<accession>A0A2J6QDK4</accession>
<evidence type="ECO:0000313" key="3">
    <source>
        <dbReference type="EMBL" id="PMD24336.1"/>
    </source>
</evidence>
<dbReference type="Proteomes" id="UP000235672">
    <property type="component" value="Unassembled WGS sequence"/>
</dbReference>
<dbReference type="SMART" id="SM00256">
    <property type="entry name" value="FBOX"/>
    <property type="match status" value="1"/>
</dbReference>
<feature type="domain" description="F-box" evidence="2">
    <location>
        <begin position="43"/>
        <end position="90"/>
    </location>
</feature>
<reference evidence="3 4" key="1">
    <citation type="submission" date="2016-05" db="EMBL/GenBank/DDBJ databases">
        <title>A degradative enzymes factory behind the ericoid mycorrhizal symbiosis.</title>
        <authorList>
            <consortium name="DOE Joint Genome Institute"/>
            <person name="Martino E."/>
            <person name="Morin E."/>
            <person name="Grelet G."/>
            <person name="Kuo A."/>
            <person name="Kohler A."/>
            <person name="Daghino S."/>
            <person name="Barry K."/>
            <person name="Choi C."/>
            <person name="Cichocki N."/>
            <person name="Clum A."/>
            <person name="Copeland A."/>
            <person name="Hainaut M."/>
            <person name="Haridas S."/>
            <person name="Labutti K."/>
            <person name="Lindquist E."/>
            <person name="Lipzen A."/>
            <person name="Khouja H.-R."/>
            <person name="Murat C."/>
            <person name="Ohm R."/>
            <person name="Olson A."/>
            <person name="Spatafora J."/>
            <person name="Veneault-Fourrey C."/>
            <person name="Henrissat B."/>
            <person name="Grigoriev I."/>
            <person name="Martin F."/>
            <person name="Perotto S."/>
        </authorList>
    </citation>
    <scope>NUCLEOTIDE SEQUENCE [LARGE SCALE GENOMIC DNA]</scope>
    <source>
        <strain evidence="3 4">UAMH 7357</strain>
    </source>
</reference>
<feature type="region of interest" description="Disordered" evidence="1">
    <location>
        <begin position="1"/>
        <end position="41"/>
    </location>
</feature>
<evidence type="ECO:0000256" key="1">
    <source>
        <dbReference type="SAM" id="MobiDB-lite"/>
    </source>
</evidence>
<proteinExistence type="predicted"/>
<sequence>MRKENPAADEPLVDTTAPLPLRSKRTERQQKKRHQKAAASKQHATFWDLPSEIVLDIVRLIQPSDIFRLSRVHSGLRDFILNNQPRIADFVIAQRYPVLKKCFQLPVLLENVDKEAHSALLDEERQATHLHIHKKPYQHIDPPNPHTICTCLTCMLAWNNLCLLVDFAFWQKNLDQGEPIPMISRGKYPKWNQNLISRNAAVVHNALYNPLWYARILEEHLKSTVGSIRRHTNNAGNKRPRFRMTIQDAAAENDEFLNRSGPPSLAFPFHRDNYYMLEAYLPNRGWNSDANEWRYMPATQHDRDVEFVKAWAKRNKESVADKKKEVKEMP</sequence>
<dbReference type="EMBL" id="KZ613473">
    <property type="protein sequence ID" value="PMD24336.1"/>
    <property type="molecule type" value="Genomic_DNA"/>
</dbReference>
<protein>
    <recommendedName>
        <fullName evidence="2">F-box domain-containing protein</fullName>
    </recommendedName>
</protein>
<dbReference type="SUPFAM" id="SSF81383">
    <property type="entry name" value="F-box domain"/>
    <property type="match status" value="1"/>
</dbReference>
<dbReference type="Pfam" id="PF00646">
    <property type="entry name" value="F-box"/>
    <property type="match status" value="1"/>
</dbReference>
<dbReference type="AlphaFoldDB" id="A0A2J6QDK4"/>
<name>A0A2J6QDK4_9HELO</name>
<dbReference type="PROSITE" id="PS50181">
    <property type="entry name" value="FBOX"/>
    <property type="match status" value="1"/>
</dbReference>
<gene>
    <name evidence="3" type="ORF">NA56DRAFT_643560</name>
</gene>
<dbReference type="OrthoDB" id="3642468at2759"/>
<dbReference type="STRING" id="1745343.A0A2J6QDK4"/>
<evidence type="ECO:0000259" key="2">
    <source>
        <dbReference type="PROSITE" id="PS50181"/>
    </source>
</evidence>
<dbReference type="InterPro" id="IPR036047">
    <property type="entry name" value="F-box-like_dom_sf"/>
</dbReference>
<organism evidence="3 4">
    <name type="scientific">Hyaloscypha hepaticicola</name>
    <dbReference type="NCBI Taxonomy" id="2082293"/>
    <lineage>
        <taxon>Eukaryota</taxon>
        <taxon>Fungi</taxon>
        <taxon>Dikarya</taxon>
        <taxon>Ascomycota</taxon>
        <taxon>Pezizomycotina</taxon>
        <taxon>Leotiomycetes</taxon>
        <taxon>Helotiales</taxon>
        <taxon>Hyaloscyphaceae</taxon>
        <taxon>Hyaloscypha</taxon>
    </lineage>
</organism>
<dbReference type="InterPro" id="IPR001810">
    <property type="entry name" value="F-box_dom"/>
</dbReference>